<keyword evidence="8" id="KW-1185">Reference proteome</keyword>
<dbReference type="Proteomes" id="UP000182932">
    <property type="component" value="Unassembled WGS sequence"/>
</dbReference>
<feature type="transmembrane region" description="Helical" evidence="6">
    <location>
        <begin position="181"/>
        <end position="199"/>
    </location>
</feature>
<sequence length="201" mass="21467">MGWDHLLAFNLTLLAALASPGPALLLALRTSLVAGPRAGIATGLGLGAMAAGWTALALLGLEAVFVVVPWAYLAIKIAGALYLLYIAWGMWRDARQPLTQAAVVPGRQAFRTGFLVNLGNPKSVLFASAVLLVIFPPALSLTDKALIVGNHLLVEWVAYTGFALVLSTRRARDGYLRLKHLFDRIAALVLGMLGLRLIFGR</sequence>
<evidence type="ECO:0000256" key="1">
    <source>
        <dbReference type="ARBA" id="ARBA00004651"/>
    </source>
</evidence>
<protein>
    <submittedName>
        <fullName evidence="7">Threonine/homoserine/homoserine lactone efflux protein</fullName>
    </submittedName>
</protein>
<dbReference type="EMBL" id="FNYY01000003">
    <property type="protein sequence ID" value="SEJ03737.1"/>
    <property type="molecule type" value="Genomic_DNA"/>
</dbReference>
<keyword evidence="4 6" id="KW-1133">Transmembrane helix</keyword>
<proteinExistence type="predicted"/>
<evidence type="ECO:0000256" key="3">
    <source>
        <dbReference type="ARBA" id="ARBA00022692"/>
    </source>
</evidence>
<dbReference type="PANTHER" id="PTHR30086:SF20">
    <property type="entry name" value="ARGININE EXPORTER PROTEIN ARGO-RELATED"/>
    <property type="match status" value="1"/>
</dbReference>
<dbReference type="GO" id="GO:0005886">
    <property type="term" value="C:plasma membrane"/>
    <property type="evidence" value="ECO:0007669"/>
    <property type="project" value="UniProtKB-SubCell"/>
</dbReference>
<evidence type="ECO:0000313" key="8">
    <source>
        <dbReference type="Proteomes" id="UP000182932"/>
    </source>
</evidence>
<dbReference type="Pfam" id="PF01810">
    <property type="entry name" value="LysE"/>
    <property type="match status" value="1"/>
</dbReference>
<evidence type="ECO:0000313" key="7">
    <source>
        <dbReference type="EMBL" id="SEJ03737.1"/>
    </source>
</evidence>
<keyword evidence="5 6" id="KW-0472">Membrane</keyword>
<keyword evidence="2" id="KW-1003">Cell membrane</keyword>
<feature type="transmembrane region" description="Helical" evidence="6">
    <location>
        <begin position="147"/>
        <end position="169"/>
    </location>
</feature>
<feature type="transmembrane region" description="Helical" evidence="6">
    <location>
        <begin position="67"/>
        <end position="88"/>
    </location>
</feature>
<comment type="caution">
    <text evidence="7">The sequence shown here is derived from an EMBL/GenBank/DDBJ whole genome shotgun (WGS) entry which is preliminary data.</text>
</comment>
<dbReference type="GO" id="GO:0015171">
    <property type="term" value="F:amino acid transmembrane transporter activity"/>
    <property type="evidence" value="ECO:0007669"/>
    <property type="project" value="TreeGrafter"/>
</dbReference>
<keyword evidence="3 6" id="KW-0812">Transmembrane</keyword>
<name>A0A975W853_9RHOB</name>
<reference evidence="7 8" key="1">
    <citation type="submission" date="2016-10" db="EMBL/GenBank/DDBJ databases">
        <authorList>
            <person name="Varghese N."/>
            <person name="Submissions S."/>
        </authorList>
    </citation>
    <scope>NUCLEOTIDE SEQUENCE [LARGE SCALE GENOMIC DNA]</scope>
    <source>
        <strain evidence="7 8">FF3</strain>
    </source>
</reference>
<dbReference type="InterPro" id="IPR001123">
    <property type="entry name" value="LeuE-type"/>
</dbReference>
<dbReference type="PANTHER" id="PTHR30086">
    <property type="entry name" value="ARGININE EXPORTER PROTEIN ARGO"/>
    <property type="match status" value="1"/>
</dbReference>
<feature type="transmembrane region" description="Helical" evidence="6">
    <location>
        <begin position="40"/>
        <end position="61"/>
    </location>
</feature>
<dbReference type="GeneID" id="80817388"/>
<comment type="subcellular location">
    <subcellularLocation>
        <location evidence="1">Cell membrane</location>
        <topology evidence="1">Multi-pass membrane protein</topology>
    </subcellularLocation>
</comment>
<evidence type="ECO:0000256" key="6">
    <source>
        <dbReference type="SAM" id="Phobius"/>
    </source>
</evidence>
<feature type="transmembrane region" description="Helical" evidence="6">
    <location>
        <begin position="6"/>
        <end position="28"/>
    </location>
</feature>
<accession>A0A975W853</accession>
<feature type="transmembrane region" description="Helical" evidence="6">
    <location>
        <begin position="124"/>
        <end position="141"/>
    </location>
</feature>
<evidence type="ECO:0000256" key="4">
    <source>
        <dbReference type="ARBA" id="ARBA00022989"/>
    </source>
</evidence>
<evidence type="ECO:0000256" key="2">
    <source>
        <dbReference type="ARBA" id="ARBA00022475"/>
    </source>
</evidence>
<gene>
    <name evidence="7" type="ORF">SAMN04487940_10328</name>
</gene>
<evidence type="ECO:0000256" key="5">
    <source>
        <dbReference type="ARBA" id="ARBA00023136"/>
    </source>
</evidence>
<dbReference type="RefSeq" id="WP_074835490.1">
    <property type="nucleotide sequence ID" value="NZ_CATLQZ010000026.1"/>
</dbReference>
<dbReference type="AlphaFoldDB" id="A0A975W853"/>
<organism evidence="7 8">
    <name type="scientific">Marinovum algicola</name>
    <dbReference type="NCBI Taxonomy" id="42444"/>
    <lineage>
        <taxon>Bacteria</taxon>
        <taxon>Pseudomonadati</taxon>
        <taxon>Pseudomonadota</taxon>
        <taxon>Alphaproteobacteria</taxon>
        <taxon>Rhodobacterales</taxon>
        <taxon>Roseobacteraceae</taxon>
        <taxon>Marinovum</taxon>
    </lineage>
</organism>